<sequence length="631" mass="72787">MAGPDIFIDGLKYRGSTTFSLPPAGDDFPRIAENDSTPLDQLLREWKIEDPKPGFWSWERLLYILSRNRIQTELRKYTQLENAESCVEHIRPDDEVDSEPLEAKTYLRIFALLVLTKKGDQIGNFIREEVSDEKLPVCRHQGSRKGEHILCSKKDPHQPLKVFEEWHPHERAWFEQTQWETLVPYFDLDPSNKARHYDLDDSAILPWRKGNLRSLISPEPGRSSWSSVHEGGFADVSCIRIDSSSHGFSEVLKDVIRLNDSRFALKKLHDKDYNDEAKFRKESEQLQRFSGLVNNHLVTLLATLKYQNRFYFLFPYAEFDLDAYWERKERNPKMDTTSVRWVAKQCSGIMAGIDAIHEPQSVSLHGLVEKKYGRHGDIKPDNILWFDTCSDPRGILVISDMGLSALNRETSRSGLARYNVPRVPGYSPPECDVKGGKISRAYDIWTLGCLFLELLTWLLGGSDLRDQFEEKRTTVYSITGSRNNIFFVLKKHPEQPDVLVAQVKDEVSQWIHDMHNDKRCSQFIHDALDIIEAEMLVVLSQERKRSESGPLKKKFGDLLSKCMNDSDLEYCTKGAPQRRLLRYGTGVDIIPSEAAETEIRDKKPNIQTYQGSATRKSIRPDQFDRLDKFQG</sequence>
<name>A0A2J6ST51_9HELO</name>
<feature type="domain" description="Protein kinase" evidence="2">
    <location>
        <begin position="222"/>
        <end position="528"/>
    </location>
</feature>
<gene>
    <name evidence="3" type="ORF">K444DRAFT_570336</name>
</gene>
<evidence type="ECO:0000256" key="1">
    <source>
        <dbReference type="SAM" id="MobiDB-lite"/>
    </source>
</evidence>
<evidence type="ECO:0000259" key="2">
    <source>
        <dbReference type="PROSITE" id="PS50011"/>
    </source>
</evidence>
<dbReference type="InterPro" id="IPR000719">
    <property type="entry name" value="Prot_kinase_dom"/>
</dbReference>
<dbReference type="Proteomes" id="UP000235371">
    <property type="component" value="Unassembled WGS sequence"/>
</dbReference>
<feature type="compositionally biased region" description="Polar residues" evidence="1">
    <location>
        <begin position="605"/>
        <end position="614"/>
    </location>
</feature>
<dbReference type="GO" id="GO:0004674">
    <property type="term" value="F:protein serine/threonine kinase activity"/>
    <property type="evidence" value="ECO:0007669"/>
    <property type="project" value="TreeGrafter"/>
</dbReference>
<dbReference type="RefSeq" id="XP_024730767.1">
    <property type="nucleotide sequence ID" value="XM_024877259.1"/>
</dbReference>
<reference evidence="3 4" key="1">
    <citation type="submission" date="2016-04" db="EMBL/GenBank/DDBJ databases">
        <title>A degradative enzymes factory behind the ericoid mycorrhizal symbiosis.</title>
        <authorList>
            <consortium name="DOE Joint Genome Institute"/>
            <person name="Martino E."/>
            <person name="Morin E."/>
            <person name="Grelet G."/>
            <person name="Kuo A."/>
            <person name="Kohler A."/>
            <person name="Daghino S."/>
            <person name="Barry K."/>
            <person name="Choi C."/>
            <person name="Cichocki N."/>
            <person name="Clum A."/>
            <person name="Copeland A."/>
            <person name="Hainaut M."/>
            <person name="Haridas S."/>
            <person name="Labutti K."/>
            <person name="Lindquist E."/>
            <person name="Lipzen A."/>
            <person name="Khouja H.-R."/>
            <person name="Murat C."/>
            <person name="Ohm R."/>
            <person name="Olson A."/>
            <person name="Spatafora J."/>
            <person name="Veneault-Fourrey C."/>
            <person name="Henrissat B."/>
            <person name="Grigoriev I."/>
            <person name="Martin F."/>
            <person name="Perotto S."/>
        </authorList>
    </citation>
    <scope>NUCLEOTIDE SEQUENCE [LARGE SCALE GENOMIC DNA]</scope>
    <source>
        <strain evidence="3 4">E</strain>
    </source>
</reference>
<dbReference type="GO" id="GO:0005524">
    <property type="term" value="F:ATP binding"/>
    <property type="evidence" value="ECO:0007669"/>
    <property type="project" value="InterPro"/>
</dbReference>
<dbReference type="SMART" id="SM00220">
    <property type="entry name" value="S_TKc"/>
    <property type="match status" value="1"/>
</dbReference>
<dbReference type="PANTHER" id="PTHR24359:SF37">
    <property type="entry name" value="PROTEIN KINASE DOMAIN-CONTAINING PROTEIN"/>
    <property type="match status" value="1"/>
</dbReference>
<dbReference type="GeneID" id="36585336"/>
<dbReference type="InParanoid" id="A0A2J6ST51"/>
<proteinExistence type="predicted"/>
<dbReference type="Pfam" id="PF00069">
    <property type="entry name" value="Pkinase"/>
    <property type="match status" value="1"/>
</dbReference>
<dbReference type="SUPFAM" id="SSF56112">
    <property type="entry name" value="Protein kinase-like (PK-like)"/>
    <property type="match status" value="1"/>
</dbReference>
<evidence type="ECO:0000313" key="3">
    <source>
        <dbReference type="EMBL" id="PMD53863.1"/>
    </source>
</evidence>
<keyword evidence="3" id="KW-0418">Kinase</keyword>
<dbReference type="AlphaFoldDB" id="A0A2J6ST51"/>
<dbReference type="CDD" id="cd00180">
    <property type="entry name" value="PKc"/>
    <property type="match status" value="1"/>
</dbReference>
<dbReference type="STRING" id="1095630.A0A2J6ST51"/>
<keyword evidence="3" id="KW-0808">Transferase</keyword>
<dbReference type="PROSITE" id="PS50011">
    <property type="entry name" value="PROTEIN_KINASE_DOM"/>
    <property type="match status" value="1"/>
</dbReference>
<organism evidence="3 4">
    <name type="scientific">Hyaloscypha bicolor E</name>
    <dbReference type="NCBI Taxonomy" id="1095630"/>
    <lineage>
        <taxon>Eukaryota</taxon>
        <taxon>Fungi</taxon>
        <taxon>Dikarya</taxon>
        <taxon>Ascomycota</taxon>
        <taxon>Pezizomycotina</taxon>
        <taxon>Leotiomycetes</taxon>
        <taxon>Helotiales</taxon>
        <taxon>Hyaloscyphaceae</taxon>
        <taxon>Hyaloscypha</taxon>
        <taxon>Hyaloscypha bicolor</taxon>
    </lineage>
</organism>
<feature type="region of interest" description="Disordered" evidence="1">
    <location>
        <begin position="595"/>
        <end position="614"/>
    </location>
</feature>
<dbReference type="OrthoDB" id="1046782at2759"/>
<protein>
    <submittedName>
        <fullName evidence="3">Kinase-like protein</fullName>
    </submittedName>
</protein>
<keyword evidence="4" id="KW-1185">Reference proteome</keyword>
<dbReference type="EMBL" id="KZ613866">
    <property type="protein sequence ID" value="PMD53863.1"/>
    <property type="molecule type" value="Genomic_DNA"/>
</dbReference>
<evidence type="ECO:0000313" key="4">
    <source>
        <dbReference type="Proteomes" id="UP000235371"/>
    </source>
</evidence>
<accession>A0A2J6ST51</accession>
<dbReference type="PANTHER" id="PTHR24359">
    <property type="entry name" value="SERINE/THREONINE-PROTEIN KINASE SBK1"/>
    <property type="match status" value="1"/>
</dbReference>
<dbReference type="InterPro" id="IPR011009">
    <property type="entry name" value="Kinase-like_dom_sf"/>
</dbReference>
<dbReference type="Gene3D" id="1.10.510.10">
    <property type="entry name" value="Transferase(Phosphotransferase) domain 1"/>
    <property type="match status" value="1"/>
</dbReference>